<feature type="domain" description="A-factor biosynthesis hotdog" evidence="1">
    <location>
        <begin position="171"/>
        <end position="287"/>
    </location>
</feature>
<evidence type="ECO:0000259" key="1">
    <source>
        <dbReference type="Pfam" id="PF03756"/>
    </source>
</evidence>
<protein>
    <recommendedName>
        <fullName evidence="1">A-factor biosynthesis hotdog domain-containing protein</fullName>
    </recommendedName>
</protein>
<feature type="domain" description="A-factor biosynthesis hotdog" evidence="1">
    <location>
        <begin position="2"/>
        <end position="134"/>
    </location>
</feature>
<dbReference type="InterPro" id="IPR047757">
    <property type="entry name" value="AfsA-like"/>
</dbReference>
<dbReference type="Pfam" id="PF03756">
    <property type="entry name" value="AfsA"/>
    <property type="match status" value="2"/>
</dbReference>
<name>A0ABT2CLC1_9ACTN</name>
<comment type="caution">
    <text evidence="2">The sequence shown here is derived from an EMBL/GenBank/DDBJ whole genome shotgun (WGS) entry which is preliminary data.</text>
</comment>
<dbReference type="NCBIfam" id="NF041195">
    <property type="entry name" value="ScbA_BarX_GamBu"/>
    <property type="match status" value="1"/>
</dbReference>
<dbReference type="Proteomes" id="UP001431313">
    <property type="component" value="Unassembled WGS sequence"/>
</dbReference>
<organism evidence="2 3">
    <name type="scientific">Streptomyces pyxinae</name>
    <dbReference type="NCBI Taxonomy" id="2970734"/>
    <lineage>
        <taxon>Bacteria</taxon>
        <taxon>Bacillati</taxon>
        <taxon>Actinomycetota</taxon>
        <taxon>Actinomycetes</taxon>
        <taxon>Kitasatosporales</taxon>
        <taxon>Streptomycetaceae</taxon>
        <taxon>Streptomyces</taxon>
    </lineage>
</organism>
<dbReference type="EMBL" id="JANUGQ010000020">
    <property type="protein sequence ID" value="MCS0638219.1"/>
    <property type="molecule type" value="Genomic_DNA"/>
</dbReference>
<gene>
    <name evidence="2" type="ORF">NX801_21700</name>
</gene>
<dbReference type="InterPro" id="IPR005509">
    <property type="entry name" value="AfsA_hotdog_dom"/>
</dbReference>
<evidence type="ECO:0000313" key="3">
    <source>
        <dbReference type="Proteomes" id="UP001431313"/>
    </source>
</evidence>
<keyword evidence="3" id="KW-1185">Reference proteome</keyword>
<accession>A0ABT2CLC1</accession>
<evidence type="ECO:0000313" key="2">
    <source>
        <dbReference type="EMBL" id="MCS0638219.1"/>
    </source>
</evidence>
<sequence>MHKSDPGEVYLVRWRRTAPDSFRISARWPRSHPFYRMAPEADPLLLCETIRQTFPLLCHAAYEVPVGHQLIWERFSYRFEPPAPGVPASESPELELHVDCHDLVRRGALTVALSMRFLITRGGRPFARAETRFTVQSPAVYRRLRGARGDAARVMAAAPPAPAPLPHRVTGRTRPRDVVLAPAGRETATGAGPAGWLLRVDPAHPVLFDHPVDHVPGMLLLEAAHQCAQRSAGGSAVILGLECVFSRYVELDAPCLITAGPATPDDAPALAVAAVQSGETRFTATVTHTLPAPPATHRGAA</sequence>
<proteinExistence type="predicted"/>
<reference evidence="2" key="1">
    <citation type="submission" date="2022-08" db="EMBL/GenBank/DDBJ databases">
        <authorList>
            <person name="Somphong A."/>
            <person name="Phongsopitanun W."/>
        </authorList>
    </citation>
    <scope>NUCLEOTIDE SEQUENCE</scope>
    <source>
        <strain evidence="2">LP05-1</strain>
    </source>
</reference>